<name>A0AAW1YQ29_RUBAR</name>
<evidence type="ECO:0000313" key="3">
    <source>
        <dbReference type="Proteomes" id="UP001457282"/>
    </source>
</evidence>
<reference evidence="2 3" key="1">
    <citation type="journal article" date="2023" name="G3 (Bethesda)">
        <title>A chromosome-length genome assembly and annotation of blackberry (Rubus argutus, cv. 'Hillquist').</title>
        <authorList>
            <person name="Bruna T."/>
            <person name="Aryal R."/>
            <person name="Dudchenko O."/>
            <person name="Sargent D.J."/>
            <person name="Mead D."/>
            <person name="Buti M."/>
            <person name="Cavallini A."/>
            <person name="Hytonen T."/>
            <person name="Andres J."/>
            <person name="Pham M."/>
            <person name="Weisz D."/>
            <person name="Mascagni F."/>
            <person name="Usai G."/>
            <person name="Natali L."/>
            <person name="Bassil N."/>
            <person name="Fernandez G.E."/>
            <person name="Lomsadze A."/>
            <person name="Armour M."/>
            <person name="Olukolu B."/>
            <person name="Poorten T."/>
            <person name="Britton C."/>
            <person name="Davik J."/>
            <person name="Ashrafi H."/>
            <person name="Aiden E.L."/>
            <person name="Borodovsky M."/>
            <person name="Worthington M."/>
        </authorList>
    </citation>
    <scope>NUCLEOTIDE SEQUENCE [LARGE SCALE GENOMIC DNA]</scope>
    <source>
        <strain evidence="2">PI 553951</strain>
    </source>
</reference>
<keyword evidence="3" id="KW-1185">Reference proteome</keyword>
<dbReference type="Proteomes" id="UP001457282">
    <property type="component" value="Unassembled WGS sequence"/>
</dbReference>
<dbReference type="EMBL" id="JBEDUW010000001">
    <property type="protein sequence ID" value="KAK9950832.1"/>
    <property type="molecule type" value="Genomic_DNA"/>
</dbReference>
<proteinExistence type="predicted"/>
<gene>
    <name evidence="2" type="ORF">M0R45_006298</name>
</gene>
<accession>A0AAW1YQ29</accession>
<dbReference type="AlphaFoldDB" id="A0AAW1YQ29"/>
<evidence type="ECO:0000256" key="1">
    <source>
        <dbReference type="SAM" id="MobiDB-lite"/>
    </source>
</evidence>
<protein>
    <submittedName>
        <fullName evidence="2">Uncharacterized protein</fullName>
    </submittedName>
</protein>
<feature type="region of interest" description="Disordered" evidence="1">
    <location>
        <begin position="25"/>
        <end position="52"/>
    </location>
</feature>
<evidence type="ECO:0000313" key="2">
    <source>
        <dbReference type="EMBL" id="KAK9950832.1"/>
    </source>
</evidence>
<sequence>MLYSGGKLVRDWAVLLGVSRRRLETPARSDGSGEVERCLAGSGSDAGRGRRGLGSDDAVWAVGDRVRGSVSGAMGFAGGSSGMTLVGEVRS</sequence>
<organism evidence="2 3">
    <name type="scientific">Rubus argutus</name>
    <name type="common">Southern blackberry</name>
    <dbReference type="NCBI Taxonomy" id="59490"/>
    <lineage>
        <taxon>Eukaryota</taxon>
        <taxon>Viridiplantae</taxon>
        <taxon>Streptophyta</taxon>
        <taxon>Embryophyta</taxon>
        <taxon>Tracheophyta</taxon>
        <taxon>Spermatophyta</taxon>
        <taxon>Magnoliopsida</taxon>
        <taxon>eudicotyledons</taxon>
        <taxon>Gunneridae</taxon>
        <taxon>Pentapetalae</taxon>
        <taxon>rosids</taxon>
        <taxon>fabids</taxon>
        <taxon>Rosales</taxon>
        <taxon>Rosaceae</taxon>
        <taxon>Rosoideae</taxon>
        <taxon>Rosoideae incertae sedis</taxon>
        <taxon>Rubus</taxon>
    </lineage>
</organism>
<comment type="caution">
    <text evidence="2">The sequence shown here is derived from an EMBL/GenBank/DDBJ whole genome shotgun (WGS) entry which is preliminary data.</text>
</comment>